<evidence type="ECO:0000313" key="2">
    <source>
        <dbReference type="Proteomes" id="UP000515789"/>
    </source>
</evidence>
<dbReference type="GeneID" id="75055688"/>
<gene>
    <name evidence="1" type="ORF">E5259_08520</name>
</gene>
<dbReference type="Proteomes" id="UP000515789">
    <property type="component" value="Chromosome"/>
</dbReference>
<organism evidence="1 2">
    <name type="scientific">Blautia producta</name>
    <dbReference type="NCBI Taxonomy" id="33035"/>
    <lineage>
        <taxon>Bacteria</taxon>
        <taxon>Bacillati</taxon>
        <taxon>Bacillota</taxon>
        <taxon>Clostridia</taxon>
        <taxon>Lachnospirales</taxon>
        <taxon>Lachnospiraceae</taxon>
        <taxon>Blautia</taxon>
    </lineage>
</organism>
<accession>A0A7G5MSN8</accession>
<evidence type="ECO:0000313" key="1">
    <source>
        <dbReference type="EMBL" id="QMW77631.1"/>
    </source>
</evidence>
<name>A0A7G5MSN8_9FIRM</name>
<dbReference type="AlphaFoldDB" id="A0A7G5MSN8"/>
<protein>
    <submittedName>
        <fullName evidence="1">Uncharacterized protein</fullName>
    </submittedName>
</protein>
<reference evidence="1 2" key="1">
    <citation type="submission" date="2019-04" db="EMBL/GenBank/DDBJ databases">
        <authorList>
            <person name="Schori C."/>
            <person name="Ahrens C."/>
        </authorList>
    </citation>
    <scope>NUCLEOTIDE SEQUENCE [LARGE SCALE GENOMIC DNA]</scope>
    <source>
        <strain evidence="1 2">DSM 2950</strain>
    </source>
</reference>
<sequence>MSEEQKIADHLQSELLKCGFTIQRYDAYSTSSIYLKLDYGVCNSIRISNHRGKSYLKYRYNIGKHISDRIHCVDKFDRYYFPAKEMDELVRKIVTDRDEKIKKFGIIRYGKFMSKNRLENQDNKGFWRQAYVVNK</sequence>
<dbReference type="RefSeq" id="WP_018598257.1">
    <property type="nucleotide sequence ID" value="NZ_AP031439.1"/>
</dbReference>
<proteinExistence type="predicted"/>
<dbReference type="EMBL" id="CP039126">
    <property type="protein sequence ID" value="QMW77631.1"/>
    <property type="molecule type" value="Genomic_DNA"/>
</dbReference>